<evidence type="ECO:0000256" key="2">
    <source>
        <dbReference type="SAM" id="Phobius"/>
    </source>
</evidence>
<feature type="compositionally biased region" description="Basic and acidic residues" evidence="1">
    <location>
        <begin position="313"/>
        <end position="331"/>
    </location>
</feature>
<keyword evidence="2" id="KW-1133">Transmembrane helix</keyword>
<dbReference type="KEGG" id="fas:105263932"/>
<dbReference type="Proteomes" id="UP000694866">
    <property type="component" value="Unplaced"/>
</dbReference>
<dbReference type="AlphaFoldDB" id="A0A9R1TWQ7"/>
<feature type="compositionally biased region" description="Basic and acidic residues" evidence="1">
    <location>
        <begin position="583"/>
        <end position="592"/>
    </location>
</feature>
<keyword evidence="2" id="KW-0812">Transmembrane</keyword>
<feature type="compositionally biased region" description="Low complexity" evidence="1">
    <location>
        <begin position="275"/>
        <end position="284"/>
    </location>
</feature>
<feature type="compositionally biased region" description="Basic and acidic residues" evidence="1">
    <location>
        <begin position="289"/>
        <end position="305"/>
    </location>
</feature>
<keyword evidence="3" id="KW-1185">Reference proteome</keyword>
<feature type="compositionally biased region" description="Basic and acidic residues" evidence="1">
    <location>
        <begin position="602"/>
        <end position="613"/>
    </location>
</feature>
<feature type="region of interest" description="Disordered" evidence="1">
    <location>
        <begin position="239"/>
        <end position="385"/>
    </location>
</feature>
<feature type="region of interest" description="Disordered" evidence="1">
    <location>
        <begin position="554"/>
        <end position="613"/>
    </location>
</feature>
<dbReference type="GeneID" id="105263932"/>
<dbReference type="RefSeq" id="XP_011298767.1">
    <property type="nucleotide sequence ID" value="XM_011300465.1"/>
</dbReference>
<gene>
    <name evidence="4" type="primary">LOC105263932</name>
</gene>
<reference evidence="4" key="1">
    <citation type="submission" date="2025-08" db="UniProtKB">
        <authorList>
            <consortium name="RefSeq"/>
        </authorList>
    </citation>
    <scope>IDENTIFICATION</scope>
    <source>
        <strain evidence="4">USDA-PBARC FA_bdor</strain>
        <tissue evidence="4">Whole organism</tissue>
    </source>
</reference>
<feature type="region of interest" description="Disordered" evidence="1">
    <location>
        <begin position="447"/>
        <end position="467"/>
    </location>
</feature>
<evidence type="ECO:0000256" key="1">
    <source>
        <dbReference type="SAM" id="MobiDB-lite"/>
    </source>
</evidence>
<keyword evidence="2" id="KW-0472">Membrane</keyword>
<accession>A0A9R1TWQ7</accession>
<feature type="compositionally biased region" description="Low complexity" evidence="1">
    <location>
        <begin position="340"/>
        <end position="354"/>
    </location>
</feature>
<protein>
    <submittedName>
        <fullName evidence="4">Uncharacterized protein</fullName>
    </submittedName>
</protein>
<evidence type="ECO:0000313" key="3">
    <source>
        <dbReference type="Proteomes" id="UP000694866"/>
    </source>
</evidence>
<organism evidence="3 4">
    <name type="scientific">Fopius arisanus</name>
    <dbReference type="NCBI Taxonomy" id="64838"/>
    <lineage>
        <taxon>Eukaryota</taxon>
        <taxon>Metazoa</taxon>
        <taxon>Ecdysozoa</taxon>
        <taxon>Arthropoda</taxon>
        <taxon>Hexapoda</taxon>
        <taxon>Insecta</taxon>
        <taxon>Pterygota</taxon>
        <taxon>Neoptera</taxon>
        <taxon>Endopterygota</taxon>
        <taxon>Hymenoptera</taxon>
        <taxon>Apocrita</taxon>
        <taxon>Ichneumonoidea</taxon>
        <taxon>Braconidae</taxon>
        <taxon>Opiinae</taxon>
        <taxon>Fopius</taxon>
    </lineage>
</organism>
<sequence length="613" mass="68161">MLSISAPSKFVLTLQSVPPFFLESFLAFILVILLAIPLIARAQMLLENPMNYFPPVPRKHPPVFPPPSREQPPTPAINVNLQLDTIRSNPLSSPSPEDELNFDIQLLPLIRKKSLQTCPSDTSTHDYELYRHNFIELNLKKQFGERIPGNVVLNAHHLSTIDSKILLKVNRNFPENLFDFIEPPSTRKVKPHPPQPHPTDHFLPRNSKNPSKNLISIDKAIGTLDPSLEIDQVPELIDFKERTTPTSPRSPRRLAESADNVKILNTRNSRKKLESTSSLPTSSPVRPDNQVRTRTQDQRQVETRRRPLKPPRLRTDRSEVLDVRTLKESGPDRSSITCPSVASSEAFSINSSSSKQPDKVISRPTSSCGSNKGFRNFGPRVNSRPRSGGFFGWDIPDCPDPLNSPASFDPNDYPRPLIAIDHPGTLGDDQAVREIRHTENSVKSNAVEKKVRTDGLLSEPSSLPQSRLDELNDVTADGDQSSSALHPQCTEERMRKSRLPVRLTETSRKVVKKNSLVDKIGWESRKKEDFALQVSASVIKSGIDDNYRNSFGGDKQLLGGGGGQGGETNQELSGETIGVVMPEKGERGEGKMGEVNISNQTDHVESESSRDAT</sequence>
<name>A0A9R1TWQ7_9HYME</name>
<evidence type="ECO:0000313" key="4">
    <source>
        <dbReference type="RefSeq" id="XP_011298767.1"/>
    </source>
</evidence>
<dbReference type="OrthoDB" id="7617356at2759"/>
<feature type="region of interest" description="Disordered" evidence="1">
    <location>
        <begin position="183"/>
        <end position="213"/>
    </location>
</feature>
<feature type="transmembrane region" description="Helical" evidence="2">
    <location>
        <begin position="20"/>
        <end position="40"/>
    </location>
</feature>
<proteinExistence type="predicted"/>